<accession>A0A832JA75</accession>
<evidence type="ECO:0000256" key="1">
    <source>
        <dbReference type="ARBA" id="ARBA00004141"/>
    </source>
</evidence>
<sequence length="89" mass="9450">RNVDYAKARVIALRAAMIPVINSLFAVGLVSLPGMMTGQILSGVSPLIAARYQIMVMCMVFGSAGITTALFLILAKGNYSRQSAPHKPV</sequence>
<dbReference type="InterPro" id="IPR005226">
    <property type="entry name" value="UPF0014_fam"/>
</dbReference>
<protein>
    <submittedName>
        <fullName evidence="7">ABC transporter permease</fullName>
    </submittedName>
</protein>
<proteinExistence type="inferred from homology"/>
<comment type="caution">
    <text evidence="7">The sequence shown here is derived from an EMBL/GenBank/DDBJ whole genome shotgun (WGS) entry which is preliminary data.</text>
</comment>
<name>A0A832JA75_9GAMM</name>
<dbReference type="PANTHER" id="PTHR30028">
    <property type="entry name" value="UPF0014 INNER MEMBRANE PROTEIN YBBM-RELATED"/>
    <property type="match status" value="1"/>
</dbReference>
<dbReference type="Proteomes" id="UP000885832">
    <property type="component" value="Unassembled WGS sequence"/>
</dbReference>
<feature type="transmembrane region" description="Helical" evidence="6">
    <location>
        <begin position="12"/>
        <end position="32"/>
    </location>
</feature>
<evidence type="ECO:0000256" key="6">
    <source>
        <dbReference type="SAM" id="Phobius"/>
    </source>
</evidence>
<comment type="similarity">
    <text evidence="2">Belongs to the UPF0014 family.</text>
</comment>
<evidence type="ECO:0000256" key="3">
    <source>
        <dbReference type="ARBA" id="ARBA00022692"/>
    </source>
</evidence>
<keyword evidence="3 6" id="KW-0812">Transmembrane</keyword>
<evidence type="ECO:0000256" key="2">
    <source>
        <dbReference type="ARBA" id="ARBA00005268"/>
    </source>
</evidence>
<evidence type="ECO:0000256" key="4">
    <source>
        <dbReference type="ARBA" id="ARBA00022989"/>
    </source>
</evidence>
<dbReference type="AlphaFoldDB" id="A0A832JA75"/>
<comment type="subcellular location">
    <subcellularLocation>
        <location evidence="1">Membrane</location>
        <topology evidence="1">Multi-pass membrane protein</topology>
    </subcellularLocation>
</comment>
<keyword evidence="4 6" id="KW-1133">Transmembrane helix</keyword>
<gene>
    <name evidence="7" type="ORF">ENJ65_06650</name>
</gene>
<evidence type="ECO:0000313" key="7">
    <source>
        <dbReference type="EMBL" id="HHJ81297.1"/>
    </source>
</evidence>
<keyword evidence="5 6" id="KW-0472">Membrane</keyword>
<dbReference type="Pfam" id="PF03649">
    <property type="entry name" value="UPF0014"/>
    <property type="match status" value="1"/>
</dbReference>
<feature type="non-terminal residue" evidence="7">
    <location>
        <position position="1"/>
    </location>
</feature>
<dbReference type="PANTHER" id="PTHR30028:SF0">
    <property type="entry name" value="PROTEIN ALUMINUM SENSITIVE 3"/>
    <property type="match status" value="1"/>
</dbReference>
<reference evidence="7" key="1">
    <citation type="journal article" date="2020" name="mSystems">
        <title>Genome- and Community-Level Interaction Insights into Carbon Utilization and Element Cycling Functions of Hydrothermarchaeota in Hydrothermal Sediment.</title>
        <authorList>
            <person name="Zhou Z."/>
            <person name="Liu Y."/>
            <person name="Xu W."/>
            <person name="Pan J."/>
            <person name="Luo Z.H."/>
            <person name="Li M."/>
        </authorList>
    </citation>
    <scope>NUCLEOTIDE SEQUENCE [LARGE SCALE GENOMIC DNA]</scope>
    <source>
        <strain evidence="7">HyVt-505</strain>
    </source>
</reference>
<organism evidence="7">
    <name type="scientific">Candidatus Tenderia electrophaga</name>
    <dbReference type="NCBI Taxonomy" id="1748243"/>
    <lineage>
        <taxon>Bacteria</taxon>
        <taxon>Pseudomonadati</taxon>
        <taxon>Pseudomonadota</taxon>
        <taxon>Gammaproteobacteria</taxon>
        <taxon>Candidatus Tenderiales</taxon>
        <taxon>Candidatus Tenderiaceae</taxon>
        <taxon>Candidatus Tenderia</taxon>
    </lineage>
</organism>
<feature type="transmembrane region" description="Helical" evidence="6">
    <location>
        <begin position="52"/>
        <end position="75"/>
    </location>
</feature>
<evidence type="ECO:0000256" key="5">
    <source>
        <dbReference type="ARBA" id="ARBA00023136"/>
    </source>
</evidence>
<dbReference type="GO" id="GO:0005886">
    <property type="term" value="C:plasma membrane"/>
    <property type="evidence" value="ECO:0007669"/>
    <property type="project" value="TreeGrafter"/>
</dbReference>
<dbReference type="EMBL" id="DRNF01000418">
    <property type="protein sequence ID" value="HHJ81297.1"/>
    <property type="molecule type" value="Genomic_DNA"/>
</dbReference>